<dbReference type="EMBL" id="VLKG01000005">
    <property type="protein sequence ID" value="TWH71344.1"/>
    <property type="molecule type" value="Genomic_DNA"/>
</dbReference>
<dbReference type="InterPro" id="IPR005586">
    <property type="entry name" value="ABC_trans_aux"/>
</dbReference>
<proteinExistence type="predicted"/>
<evidence type="ECO:0000259" key="3">
    <source>
        <dbReference type="Pfam" id="PF03886"/>
    </source>
</evidence>
<sequence>MPLLLALGASFGLTGCVSATAPTTYQLQWAAPAPALRSMTGTAVLLGPVMLPDYLKHPTLIQRQNDGSLSLDSTARWAGSLQDNVDRVLLHQLAGYLNSSRLVFYTDRQGFKHDIQAQVRIDRFDSGPQQAAVLEAQWHLVDAQGAQKANRIVRLQEKHGPTLADQVQAQSQLLQKLAEQLARDIQWTVLEAEASTKTRETSAKPKTTIVKKRDTEDKEANANKPANNAPVPVRTDMEVFRF</sequence>
<feature type="region of interest" description="Disordered" evidence="1">
    <location>
        <begin position="194"/>
        <end position="235"/>
    </location>
</feature>
<gene>
    <name evidence="4" type="ORF">LX59_01627</name>
</gene>
<name>A0A562IL61_9GAMM</name>
<feature type="compositionally biased region" description="Basic and acidic residues" evidence="1">
    <location>
        <begin position="211"/>
        <end position="221"/>
    </location>
</feature>
<keyword evidence="5" id="KW-1185">Reference proteome</keyword>
<evidence type="ECO:0000256" key="2">
    <source>
        <dbReference type="SAM" id="SignalP"/>
    </source>
</evidence>
<dbReference type="Pfam" id="PF03886">
    <property type="entry name" value="ABC_trans_aux"/>
    <property type="match status" value="1"/>
</dbReference>
<feature type="compositionally biased region" description="Low complexity" evidence="1">
    <location>
        <begin position="222"/>
        <end position="233"/>
    </location>
</feature>
<organism evidence="4 5">
    <name type="scientific">Azomonas agilis</name>
    <dbReference type="NCBI Taxonomy" id="116849"/>
    <lineage>
        <taxon>Bacteria</taxon>
        <taxon>Pseudomonadati</taxon>
        <taxon>Pseudomonadota</taxon>
        <taxon>Gammaproteobacteria</taxon>
        <taxon>Pseudomonadales</taxon>
        <taxon>Pseudomonadaceae</taxon>
        <taxon>Azomonas</taxon>
    </lineage>
</organism>
<dbReference type="Gene3D" id="3.40.50.10610">
    <property type="entry name" value="ABC-type transport auxiliary lipoprotein component"/>
    <property type="match status" value="1"/>
</dbReference>
<evidence type="ECO:0000313" key="4">
    <source>
        <dbReference type="EMBL" id="TWH71344.1"/>
    </source>
</evidence>
<feature type="domain" description="ABC-type transport auxiliary lipoprotein component" evidence="3">
    <location>
        <begin position="25"/>
        <end position="182"/>
    </location>
</feature>
<dbReference type="SUPFAM" id="SSF159594">
    <property type="entry name" value="XCC0632-like"/>
    <property type="match status" value="1"/>
</dbReference>
<evidence type="ECO:0000313" key="5">
    <source>
        <dbReference type="Proteomes" id="UP000319627"/>
    </source>
</evidence>
<evidence type="ECO:0000256" key="1">
    <source>
        <dbReference type="SAM" id="MobiDB-lite"/>
    </source>
</evidence>
<reference evidence="4 5" key="1">
    <citation type="submission" date="2019-07" db="EMBL/GenBank/DDBJ databases">
        <title>Genomic Encyclopedia of Type Strains, Phase I: the one thousand microbial genomes (KMG-I) project.</title>
        <authorList>
            <person name="Kyrpides N."/>
        </authorList>
    </citation>
    <scope>NUCLEOTIDE SEQUENCE [LARGE SCALE GENOMIC DNA]</scope>
    <source>
        <strain evidence="4 5">DSM 375</strain>
    </source>
</reference>
<dbReference type="AlphaFoldDB" id="A0A562IL61"/>
<comment type="caution">
    <text evidence="4">The sequence shown here is derived from an EMBL/GenBank/DDBJ whole genome shotgun (WGS) entry which is preliminary data.</text>
</comment>
<dbReference type="Proteomes" id="UP000319627">
    <property type="component" value="Unassembled WGS sequence"/>
</dbReference>
<feature type="compositionally biased region" description="Basic and acidic residues" evidence="1">
    <location>
        <begin position="194"/>
        <end position="203"/>
    </location>
</feature>
<feature type="signal peptide" evidence="2">
    <location>
        <begin position="1"/>
        <end position="21"/>
    </location>
</feature>
<keyword evidence="2" id="KW-0732">Signal</keyword>
<protein>
    <recommendedName>
        <fullName evidence="3">ABC-type transport auxiliary lipoprotein component domain-containing protein</fullName>
    </recommendedName>
</protein>
<feature type="chain" id="PRO_5021774368" description="ABC-type transport auxiliary lipoprotein component domain-containing protein" evidence="2">
    <location>
        <begin position="22"/>
        <end position="242"/>
    </location>
</feature>
<accession>A0A562IL61</accession>